<proteinExistence type="predicted"/>
<gene>
    <name evidence="2" type="ORF">AMJ40_06135</name>
</gene>
<dbReference type="Proteomes" id="UP000051124">
    <property type="component" value="Unassembled WGS sequence"/>
</dbReference>
<dbReference type="EMBL" id="LIZT01000072">
    <property type="protein sequence ID" value="KPJ49169.1"/>
    <property type="molecule type" value="Genomic_DNA"/>
</dbReference>
<accession>A0A0S7WGB0</accession>
<feature type="signal peptide" evidence="1">
    <location>
        <begin position="1"/>
        <end position="20"/>
    </location>
</feature>
<evidence type="ECO:0000313" key="2">
    <source>
        <dbReference type="EMBL" id="KPJ49169.1"/>
    </source>
</evidence>
<comment type="caution">
    <text evidence="2">The sequence shown here is derived from an EMBL/GenBank/DDBJ whole genome shotgun (WGS) entry which is preliminary data.</text>
</comment>
<keyword evidence="1" id="KW-0732">Signal</keyword>
<name>A0A0S7WGB0_UNCT6</name>
<evidence type="ECO:0000256" key="1">
    <source>
        <dbReference type="SAM" id="SignalP"/>
    </source>
</evidence>
<dbReference type="AlphaFoldDB" id="A0A0S7WGB0"/>
<protein>
    <submittedName>
        <fullName evidence="2">Uncharacterized protein</fullName>
    </submittedName>
</protein>
<sequence>MRYFVIGAILLAWMAAPAVAQFENSGYHQVYEAGIDGWYINPEQHGELYGEESEHNQYRWESNPAAEICHPPYYAPEPEPPLVKIIEDEAVLFPWIDFNVYEKDIHWDLFKPGAYMGKTFQVFMRANTPIQILFGCGTMEYPIGFDPVANEIIWDVDDFGACLTDKIRLHSILNKEENSSVGDEIEEYLWWYEALERPDPHLIGPDELAMVPPYGDPDWHPAPRLNGMAWIYPDSDELHEGWWVQFFEHLKVDLCDSEGKYYKEIHLTVAPDP</sequence>
<reference evidence="2 3" key="1">
    <citation type="journal article" date="2015" name="Microbiome">
        <title>Genomic resolution of linkages in carbon, nitrogen, and sulfur cycling among widespread estuary sediment bacteria.</title>
        <authorList>
            <person name="Baker B.J."/>
            <person name="Lazar C.S."/>
            <person name="Teske A.P."/>
            <person name="Dick G.J."/>
        </authorList>
    </citation>
    <scope>NUCLEOTIDE SEQUENCE [LARGE SCALE GENOMIC DNA]</scope>
    <source>
        <strain evidence="2">DG_26</strain>
    </source>
</reference>
<organism evidence="2 3">
    <name type="scientific">candidate division TA06 bacterium DG_26</name>
    <dbReference type="NCBI Taxonomy" id="1703771"/>
    <lineage>
        <taxon>Bacteria</taxon>
        <taxon>Bacteria division TA06</taxon>
    </lineage>
</organism>
<feature type="chain" id="PRO_5006639473" evidence="1">
    <location>
        <begin position="21"/>
        <end position="273"/>
    </location>
</feature>
<evidence type="ECO:0000313" key="3">
    <source>
        <dbReference type="Proteomes" id="UP000051124"/>
    </source>
</evidence>